<proteinExistence type="predicted"/>
<evidence type="ECO:0000256" key="1">
    <source>
        <dbReference type="SAM" id="Phobius"/>
    </source>
</evidence>
<dbReference type="Proteomes" id="UP000318695">
    <property type="component" value="Unassembled WGS sequence"/>
</dbReference>
<feature type="transmembrane region" description="Helical" evidence="1">
    <location>
        <begin position="26"/>
        <end position="48"/>
    </location>
</feature>
<accession>A0A502JQ99</accession>
<reference evidence="2 3" key="1">
    <citation type="submission" date="2019-01" db="EMBL/GenBank/DDBJ databases">
        <title>Comparative genomic analysis identifies haemin-independent Haemophilus haemolyticus: a formal re-classification of Haemophilus intermedius.</title>
        <authorList>
            <person name="Harris T.M."/>
            <person name="Price E.P."/>
            <person name="Sarovich D.S."/>
            <person name="Norskov-Lauritsen N."/>
            <person name="Beissbarth J."/>
            <person name="Chang A.B."/>
            <person name="Smith-Vaughan H.C."/>
        </authorList>
    </citation>
    <scope>NUCLEOTIDE SEQUENCE [LARGE SCALE GENOMIC DNA]</scope>
    <source>
        <strain evidence="2 3">CCUG 30218</strain>
    </source>
</reference>
<keyword evidence="1" id="KW-0472">Membrane</keyword>
<dbReference type="RefSeq" id="WP_139990327.1">
    <property type="nucleotide sequence ID" value="NZ_SDPI01000006.1"/>
</dbReference>
<dbReference type="EMBL" id="SDPI01000006">
    <property type="protein sequence ID" value="TPH01356.1"/>
    <property type="molecule type" value="Genomic_DNA"/>
</dbReference>
<keyword evidence="1" id="KW-1133">Transmembrane helix</keyword>
<name>A0A502JQ99_HAEHA</name>
<feature type="transmembrane region" description="Helical" evidence="1">
    <location>
        <begin position="160"/>
        <end position="182"/>
    </location>
</feature>
<organism evidence="2 3">
    <name type="scientific">Haemophilus haemolyticus</name>
    <dbReference type="NCBI Taxonomy" id="726"/>
    <lineage>
        <taxon>Bacteria</taxon>
        <taxon>Pseudomonadati</taxon>
        <taxon>Pseudomonadota</taxon>
        <taxon>Gammaproteobacteria</taxon>
        <taxon>Pasteurellales</taxon>
        <taxon>Pasteurellaceae</taxon>
        <taxon>Haemophilus</taxon>
    </lineage>
</organism>
<dbReference type="PANTHER" id="PTHR40078">
    <property type="entry name" value="INTEGRAL MEMBRANE PROTEIN-RELATED"/>
    <property type="match status" value="1"/>
</dbReference>
<keyword evidence="1" id="KW-0812">Transmembrane</keyword>
<protein>
    <submittedName>
        <fullName evidence="2">YitT family protein</fullName>
    </submittedName>
</protein>
<gene>
    <name evidence="2" type="ORF">EUX54_02335</name>
</gene>
<feature type="transmembrane region" description="Helical" evidence="1">
    <location>
        <begin position="93"/>
        <end position="113"/>
    </location>
</feature>
<dbReference type="PANTHER" id="PTHR40078:SF1">
    <property type="entry name" value="INTEGRAL MEMBRANE PROTEIN"/>
    <property type="match status" value="1"/>
</dbReference>
<evidence type="ECO:0000313" key="3">
    <source>
        <dbReference type="Proteomes" id="UP000318695"/>
    </source>
</evidence>
<dbReference type="InterPro" id="IPR038750">
    <property type="entry name" value="YczE/YyaS-like"/>
</dbReference>
<feature type="transmembrane region" description="Helical" evidence="1">
    <location>
        <begin position="68"/>
        <end position="86"/>
    </location>
</feature>
<dbReference type="Pfam" id="PF19700">
    <property type="entry name" value="DUF6198"/>
    <property type="match status" value="1"/>
</dbReference>
<comment type="caution">
    <text evidence="2">The sequence shown here is derived from an EMBL/GenBank/DDBJ whole genome shotgun (WGS) entry which is preliminary data.</text>
</comment>
<dbReference type="AlphaFoldDB" id="A0A502JQ99"/>
<feature type="transmembrane region" description="Helical" evidence="1">
    <location>
        <begin position="119"/>
        <end position="140"/>
    </location>
</feature>
<feature type="transmembrane region" description="Helical" evidence="1">
    <location>
        <begin position="188"/>
        <end position="209"/>
    </location>
</feature>
<evidence type="ECO:0000313" key="2">
    <source>
        <dbReference type="EMBL" id="TPH01356.1"/>
    </source>
</evidence>
<sequence>MKKKVRVIPHTSWAATSLWSLDIKTLSVLIFALSILGIGDGLIVLSNLGSTPWTVLSQGIAIQTNMSIGWASFFISCIVMIAWFPLKLRLGLGTLLNIVIIAFFLGLTTKILATPSSLAEQLLCGAVGLLLYGLGTALYLTCHLGAGPRDGLMVGFCQIFYLKVSIVRTSIEIFVCILGFILGGTVGLGTIIFAASIGWIVQICLNIIAQCPHFSHKGENGY</sequence>